<evidence type="ECO:0000313" key="1">
    <source>
        <dbReference type="EnsemblPlants" id="Solyc01g057180.2.1"/>
    </source>
</evidence>
<keyword evidence="2" id="KW-1185">Reference proteome</keyword>
<dbReference type="PaxDb" id="4081-Solyc01g057180.1.1"/>
<proteinExistence type="predicted"/>
<dbReference type="AlphaFoldDB" id="A0A3Q7EDK6"/>
<sequence>MTEKTYLLMLQIFLFQIIQVQISDDEVAGSIFLAIC</sequence>
<dbReference type="EnsemblPlants" id="Solyc01g057180.2.1">
    <property type="protein sequence ID" value="Solyc01g057180.2.1"/>
    <property type="gene ID" value="Solyc01g057180.2"/>
</dbReference>
<dbReference type="Proteomes" id="UP000004994">
    <property type="component" value="Chromosome 1"/>
</dbReference>
<protein>
    <submittedName>
        <fullName evidence="1">Uncharacterized protein</fullName>
    </submittedName>
</protein>
<accession>A0A3Q7EDK6</accession>
<reference evidence="1" key="2">
    <citation type="submission" date="2019-01" db="UniProtKB">
        <authorList>
            <consortium name="EnsemblPlants"/>
        </authorList>
    </citation>
    <scope>IDENTIFICATION</scope>
    <source>
        <strain evidence="1">cv. Heinz 1706</strain>
    </source>
</reference>
<dbReference type="InParanoid" id="A0A3Q7EDK6"/>
<name>A0A3Q7EDK6_SOLLC</name>
<dbReference type="Gramene" id="Solyc01g057180.2.1">
    <property type="protein sequence ID" value="Solyc01g057180.2.1"/>
    <property type="gene ID" value="Solyc01g057180.2"/>
</dbReference>
<evidence type="ECO:0000313" key="2">
    <source>
        <dbReference type="Proteomes" id="UP000004994"/>
    </source>
</evidence>
<organism evidence="1">
    <name type="scientific">Solanum lycopersicum</name>
    <name type="common">Tomato</name>
    <name type="synonym">Lycopersicon esculentum</name>
    <dbReference type="NCBI Taxonomy" id="4081"/>
    <lineage>
        <taxon>Eukaryota</taxon>
        <taxon>Viridiplantae</taxon>
        <taxon>Streptophyta</taxon>
        <taxon>Embryophyta</taxon>
        <taxon>Tracheophyta</taxon>
        <taxon>Spermatophyta</taxon>
        <taxon>Magnoliopsida</taxon>
        <taxon>eudicotyledons</taxon>
        <taxon>Gunneridae</taxon>
        <taxon>Pentapetalae</taxon>
        <taxon>asterids</taxon>
        <taxon>lamiids</taxon>
        <taxon>Solanales</taxon>
        <taxon>Solanaceae</taxon>
        <taxon>Solanoideae</taxon>
        <taxon>Solaneae</taxon>
        <taxon>Solanum</taxon>
        <taxon>Solanum subgen. Lycopersicon</taxon>
    </lineage>
</organism>
<reference evidence="1" key="1">
    <citation type="journal article" date="2012" name="Nature">
        <title>The tomato genome sequence provides insights into fleshy fruit evolution.</title>
        <authorList>
            <consortium name="Tomato Genome Consortium"/>
        </authorList>
    </citation>
    <scope>NUCLEOTIDE SEQUENCE [LARGE SCALE GENOMIC DNA]</scope>
    <source>
        <strain evidence="1">cv. Heinz 1706</strain>
    </source>
</reference>